<feature type="transmembrane region" description="Helical" evidence="7">
    <location>
        <begin position="155"/>
        <end position="174"/>
    </location>
</feature>
<keyword evidence="11" id="KW-1185">Reference proteome</keyword>
<dbReference type="PANTHER" id="PTHR43394:SF1">
    <property type="entry name" value="ATP-BINDING CASSETTE SUB-FAMILY B MEMBER 10, MITOCHONDRIAL"/>
    <property type="match status" value="1"/>
</dbReference>
<feature type="domain" description="ABC transporter" evidence="8">
    <location>
        <begin position="332"/>
        <end position="564"/>
    </location>
</feature>
<feature type="transmembrane region" description="Helical" evidence="7">
    <location>
        <begin position="16"/>
        <end position="40"/>
    </location>
</feature>
<keyword evidence="6 7" id="KW-0472">Membrane</keyword>
<name>A0ABT7L4R0_9BACI</name>
<dbReference type="PANTHER" id="PTHR43394">
    <property type="entry name" value="ATP-DEPENDENT PERMEASE MDL1, MITOCHONDRIAL"/>
    <property type="match status" value="1"/>
</dbReference>
<evidence type="ECO:0000256" key="6">
    <source>
        <dbReference type="ARBA" id="ARBA00023136"/>
    </source>
</evidence>
<dbReference type="PROSITE" id="PS00211">
    <property type="entry name" value="ABC_TRANSPORTER_1"/>
    <property type="match status" value="1"/>
</dbReference>
<comment type="subcellular location">
    <subcellularLocation>
        <location evidence="1">Cell membrane</location>
        <topology evidence="1">Multi-pass membrane protein</topology>
    </subcellularLocation>
</comment>
<dbReference type="GO" id="GO:0005524">
    <property type="term" value="F:ATP binding"/>
    <property type="evidence" value="ECO:0007669"/>
    <property type="project" value="UniProtKB-KW"/>
</dbReference>
<keyword evidence="2 7" id="KW-0812">Transmembrane</keyword>
<dbReference type="SUPFAM" id="SSF52540">
    <property type="entry name" value="P-loop containing nucleoside triphosphate hydrolases"/>
    <property type="match status" value="1"/>
</dbReference>
<dbReference type="Proteomes" id="UP001235343">
    <property type="component" value="Unassembled WGS sequence"/>
</dbReference>
<comment type="caution">
    <text evidence="10">The sequence shown here is derived from an EMBL/GenBank/DDBJ whole genome shotgun (WGS) entry which is preliminary data.</text>
</comment>
<dbReference type="Pfam" id="PF00005">
    <property type="entry name" value="ABC_tran"/>
    <property type="match status" value="1"/>
</dbReference>
<protein>
    <submittedName>
        <fullName evidence="10">ABC transporter ATP-binding protein</fullName>
    </submittedName>
</protein>
<dbReference type="Pfam" id="PF00664">
    <property type="entry name" value="ABC_membrane"/>
    <property type="match status" value="1"/>
</dbReference>
<keyword evidence="5 7" id="KW-1133">Transmembrane helix</keyword>
<evidence type="ECO:0000256" key="7">
    <source>
        <dbReference type="SAM" id="Phobius"/>
    </source>
</evidence>
<evidence type="ECO:0000256" key="4">
    <source>
        <dbReference type="ARBA" id="ARBA00022840"/>
    </source>
</evidence>
<feature type="transmembrane region" description="Helical" evidence="7">
    <location>
        <begin position="278"/>
        <end position="296"/>
    </location>
</feature>
<evidence type="ECO:0000313" key="10">
    <source>
        <dbReference type="EMBL" id="MDL4840172.1"/>
    </source>
</evidence>
<dbReference type="PROSITE" id="PS50893">
    <property type="entry name" value="ABC_TRANSPORTER_2"/>
    <property type="match status" value="1"/>
</dbReference>
<dbReference type="CDD" id="cd18548">
    <property type="entry name" value="ABC_6TM_Tm287_like"/>
    <property type="match status" value="1"/>
</dbReference>
<dbReference type="SMART" id="SM00382">
    <property type="entry name" value="AAA"/>
    <property type="match status" value="1"/>
</dbReference>
<feature type="domain" description="ABC transmembrane type-1" evidence="9">
    <location>
        <begin position="16"/>
        <end position="298"/>
    </location>
</feature>
<proteinExistence type="predicted"/>
<keyword evidence="4 10" id="KW-0067">ATP-binding</keyword>
<dbReference type="InterPro" id="IPR017871">
    <property type="entry name" value="ABC_transporter-like_CS"/>
</dbReference>
<dbReference type="InterPro" id="IPR003593">
    <property type="entry name" value="AAA+_ATPase"/>
</dbReference>
<keyword evidence="3" id="KW-0547">Nucleotide-binding</keyword>
<dbReference type="InterPro" id="IPR039421">
    <property type="entry name" value="Type_1_exporter"/>
</dbReference>
<dbReference type="Gene3D" id="1.20.1560.10">
    <property type="entry name" value="ABC transporter type 1, transmembrane domain"/>
    <property type="match status" value="1"/>
</dbReference>
<evidence type="ECO:0000259" key="9">
    <source>
        <dbReference type="PROSITE" id="PS50929"/>
    </source>
</evidence>
<dbReference type="SUPFAM" id="SSF90123">
    <property type="entry name" value="ABC transporter transmembrane region"/>
    <property type="match status" value="1"/>
</dbReference>
<evidence type="ECO:0000256" key="3">
    <source>
        <dbReference type="ARBA" id="ARBA00022741"/>
    </source>
</evidence>
<sequence>MKKIFSYVKIYKKSAVLALILMGLELSVELIQPIIMSIIIDEGIVGQDFQTIIIWLSVLIGLTLLAFAAGIVSSFFAADVSQSVGHDLRRDLFSRVQDFSAVQMQKLTASSLLTRITGDVTQVQAFLFMFLRIMLRAPLFIIGGIIMAFTVHVQLATILVIIVPVLLLIVFWILTEGIKLFRRVQVRLDHLNSIIRENLLGIRLVKAYNRNNHEQLRFNKVNNHLMDDNKKALQLMELTMPIVMLGMNISLVLLLWFGFMEINIGSAQAGEVVAIINYATRIMASFGVFGFLLMNFSRGKASATRISEVLESKPSQVIPKTDSSIANIEGHINFENITFSYSNMKRAALKDISVQINAGETVGILGETGSGKTTFLQLIPGLYKAKSGNLSIDNKPIKEWGRAIRDFVTLVPQEGFLFSGTIKENIAWGNEKAQFDDIVRAAKDANIHSYIMTLPDQYETRVGQRGVNLSGGQKQRLSIARALLANPTVLLLDDSTSALDANTEQRVLESIKSKSCTTVVVAQKISSVMDADKILVFDKGCIVASGNHQELIGNSPLYQKIYQSQMKEDGLS</sequence>
<dbReference type="InterPro" id="IPR011527">
    <property type="entry name" value="ABC1_TM_dom"/>
</dbReference>
<dbReference type="Gene3D" id="3.40.50.300">
    <property type="entry name" value="P-loop containing nucleotide triphosphate hydrolases"/>
    <property type="match status" value="1"/>
</dbReference>
<organism evidence="10 11">
    <name type="scientific">Aquibacillus rhizosphaerae</name>
    <dbReference type="NCBI Taxonomy" id="3051431"/>
    <lineage>
        <taxon>Bacteria</taxon>
        <taxon>Bacillati</taxon>
        <taxon>Bacillota</taxon>
        <taxon>Bacilli</taxon>
        <taxon>Bacillales</taxon>
        <taxon>Bacillaceae</taxon>
        <taxon>Aquibacillus</taxon>
    </lineage>
</organism>
<evidence type="ECO:0000259" key="8">
    <source>
        <dbReference type="PROSITE" id="PS50893"/>
    </source>
</evidence>
<dbReference type="RefSeq" id="WP_285931176.1">
    <property type="nucleotide sequence ID" value="NZ_JASTZU010000023.1"/>
</dbReference>
<dbReference type="EMBL" id="JASTZU010000023">
    <property type="protein sequence ID" value="MDL4840172.1"/>
    <property type="molecule type" value="Genomic_DNA"/>
</dbReference>
<evidence type="ECO:0000256" key="1">
    <source>
        <dbReference type="ARBA" id="ARBA00004651"/>
    </source>
</evidence>
<evidence type="ECO:0000256" key="2">
    <source>
        <dbReference type="ARBA" id="ARBA00022692"/>
    </source>
</evidence>
<accession>A0ABT7L4R0</accession>
<dbReference type="InterPro" id="IPR027417">
    <property type="entry name" value="P-loop_NTPase"/>
</dbReference>
<dbReference type="InterPro" id="IPR003439">
    <property type="entry name" value="ABC_transporter-like_ATP-bd"/>
</dbReference>
<evidence type="ECO:0000313" key="11">
    <source>
        <dbReference type="Proteomes" id="UP001235343"/>
    </source>
</evidence>
<gene>
    <name evidence="10" type="ORF">QQS35_06830</name>
</gene>
<dbReference type="InterPro" id="IPR036640">
    <property type="entry name" value="ABC1_TM_sf"/>
</dbReference>
<reference evidence="10 11" key="1">
    <citation type="submission" date="2023-06" db="EMBL/GenBank/DDBJ databases">
        <title>Aquibacillus rhizosphaerae LR5S19.</title>
        <authorList>
            <person name="Sun J.-Q."/>
        </authorList>
    </citation>
    <scope>NUCLEOTIDE SEQUENCE [LARGE SCALE GENOMIC DNA]</scope>
    <source>
        <strain evidence="10 11">LR5S19</strain>
    </source>
</reference>
<feature type="transmembrane region" description="Helical" evidence="7">
    <location>
        <begin position="52"/>
        <end position="80"/>
    </location>
</feature>
<feature type="transmembrane region" description="Helical" evidence="7">
    <location>
        <begin position="125"/>
        <end position="149"/>
    </location>
</feature>
<evidence type="ECO:0000256" key="5">
    <source>
        <dbReference type="ARBA" id="ARBA00022989"/>
    </source>
</evidence>
<dbReference type="PROSITE" id="PS50929">
    <property type="entry name" value="ABC_TM1F"/>
    <property type="match status" value="1"/>
</dbReference>
<feature type="transmembrane region" description="Helical" evidence="7">
    <location>
        <begin position="238"/>
        <end position="258"/>
    </location>
</feature>